<keyword evidence="4" id="KW-1185">Reference proteome</keyword>
<evidence type="ECO:0000313" key="4">
    <source>
        <dbReference type="Proteomes" id="UP001370490"/>
    </source>
</evidence>
<dbReference type="InterPro" id="IPR029962">
    <property type="entry name" value="TBL"/>
</dbReference>
<dbReference type="Proteomes" id="UP001370490">
    <property type="component" value="Unassembled WGS sequence"/>
</dbReference>
<comment type="similarity">
    <text evidence="1">Belongs to the PC-esterase family. TBL subfamily.</text>
</comment>
<reference evidence="3 4" key="1">
    <citation type="submission" date="2023-12" db="EMBL/GenBank/DDBJ databases">
        <title>A high-quality genome assembly for Dillenia turbinata (Dilleniales).</title>
        <authorList>
            <person name="Chanderbali A."/>
        </authorList>
    </citation>
    <scope>NUCLEOTIDE SEQUENCE [LARGE SCALE GENOMIC DNA]</scope>
    <source>
        <strain evidence="3">LSX21</strain>
        <tissue evidence="3">Leaf</tissue>
    </source>
</reference>
<accession>A0AAN8VR59</accession>
<dbReference type="EMBL" id="JBAMMX010000008">
    <property type="protein sequence ID" value="KAK6934177.1"/>
    <property type="molecule type" value="Genomic_DNA"/>
</dbReference>
<sequence>MADQTRTNIGGGNTHVNEETDVCRRLNKKNTVRLTGLTGKICNSCRREISRENTSKENLQSEDIFLQVPTAHYIDLYTRNNFKQALNHRNWEWKPGGDRNCFNDLILGNGLEPKNNRHSKDVLQQLKINITFLNITQLSVNRKDGHTTVYTKRNGELLTKEKADPKNFADCIHWCLPGIPDAWNEIMYAYLLHDYAHSWAVRRVNKKSFKLL</sequence>
<gene>
    <name evidence="3" type="ORF">RJ641_034332</name>
</gene>
<dbReference type="PANTHER" id="PTHR32285:SF217">
    <property type="entry name" value="PROTEIN TRICHOME BIREFRINGENCE-LIKE 31"/>
    <property type="match status" value="1"/>
</dbReference>
<evidence type="ECO:0000256" key="1">
    <source>
        <dbReference type="ARBA" id="ARBA00007727"/>
    </source>
</evidence>
<proteinExistence type="inferred from homology"/>
<comment type="caution">
    <text evidence="3">The sequence shown here is derived from an EMBL/GenBank/DDBJ whole genome shotgun (WGS) entry which is preliminary data.</text>
</comment>
<feature type="domain" description="Trichome birefringence-like C-terminal" evidence="2">
    <location>
        <begin position="88"/>
        <end position="189"/>
    </location>
</feature>
<name>A0AAN8VR59_9MAGN</name>
<evidence type="ECO:0000313" key="3">
    <source>
        <dbReference type="EMBL" id="KAK6934177.1"/>
    </source>
</evidence>
<dbReference type="GO" id="GO:0005794">
    <property type="term" value="C:Golgi apparatus"/>
    <property type="evidence" value="ECO:0007669"/>
    <property type="project" value="TreeGrafter"/>
</dbReference>
<evidence type="ECO:0000259" key="2">
    <source>
        <dbReference type="Pfam" id="PF13839"/>
    </source>
</evidence>
<organism evidence="3 4">
    <name type="scientific">Dillenia turbinata</name>
    <dbReference type="NCBI Taxonomy" id="194707"/>
    <lineage>
        <taxon>Eukaryota</taxon>
        <taxon>Viridiplantae</taxon>
        <taxon>Streptophyta</taxon>
        <taxon>Embryophyta</taxon>
        <taxon>Tracheophyta</taxon>
        <taxon>Spermatophyta</taxon>
        <taxon>Magnoliopsida</taxon>
        <taxon>eudicotyledons</taxon>
        <taxon>Gunneridae</taxon>
        <taxon>Pentapetalae</taxon>
        <taxon>Dilleniales</taxon>
        <taxon>Dilleniaceae</taxon>
        <taxon>Dillenia</taxon>
    </lineage>
</organism>
<protein>
    <submittedName>
        <fullName evidence="3">PC-Esterase</fullName>
    </submittedName>
</protein>
<dbReference type="Pfam" id="PF13839">
    <property type="entry name" value="PC-Esterase"/>
    <property type="match status" value="1"/>
</dbReference>
<dbReference type="AlphaFoldDB" id="A0AAN8VR59"/>
<dbReference type="PANTHER" id="PTHR32285">
    <property type="entry name" value="PROTEIN TRICHOME BIREFRINGENCE-LIKE 9-RELATED"/>
    <property type="match status" value="1"/>
</dbReference>
<dbReference type="GO" id="GO:0016413">
    <property type="term" value="F:O-acetyltransferase activity"/>
    <property type="evidence" value="ECO:0007669"/>
    <property type="project" value="InterPro"/>
</dbReference>
<dbReference type="InterPro" id="IPR026057">
    <property type="entry name" value="TBL_C"/>
</dbReference>